<evidence type="ECO:0000313" key="4">
    <source>
        <dbReference type="Proteomes" id="UP000265768"/>
    </source>
</evidence>
<dbReference type="SUPFAM" id="SSF50475">
    <property type="entry name" value="FMN-binding split barrel"/>
    <property type="match status" value="1"/>
</dbReference>
<protein>
    <submittedName>
        <fullName evidence="3">Helix-turn-helix domain-containing protein</fullName>
    </submittedName>
</protein>
<dbReference type="RefSeq" id="WP_119928982.1">
    <property type="nucleotide sequence ID" value="NZ_QZEY01000011.1"/>
</dbReference>
<feature type="compositionally biased region" description="Gly residues" evidence="1">
    <location>
        <begin position="188"/>
        <end position="208"/>
    </location>
</feature>
<evidence type="ECO:0000313" key="3">
    <source>
        <dbReference type="EMBL" id="RJL27082.1"/>
    </source>
</evidence>
<dbReference type="PROSITE" id="PS50943">
    <property type="entry name" value="HTH_CROC1"/>
    <property type="match status" value="1"/>
</dbReference>
<keyword evidence="4" id="KW-1185">Reference proteome</keyword>
<dbReference type="InterPro" id="IPR010982">
    <property type="entry name" value="Lambda_DNA-bd_dom_sf"/>
</dbReference>
<sequence>MSMGSSGDLGRRVAHRRARLGLTRGELAERAGIAPAYLAYLEERAARPAEPTLRRLADALRTTVGDLLGERTEVPPGPAVHRDPEELGREECLGLISPGGVARVAFAGPHGPTVLPVAYRVLPGAVVFRAVPGVDDALRAVPSLALQVDHIDDSTHAGWTVLIQGPARQEPGDRAPDPGTGPDPAAGSGSGPGPDSGSGLGSGPGPGSGVRFRLTPARVIGHRLHHL</sequence>
<organism evidence="3 4">
    <name type="scientific">Bailinhaonella thermotolerans</name>
    <dbReference type="NCBI Taxonomy" id="1070861"/>
    <lineage>
        <taxon>Bacteria</taxon>
        <taxon>Bacillati</taxon>
        <taxon>Actinomycetota</taxon>
        <taxon>Actinomycetes</taxon>
        <taxon>Streptosporangiales</taxon>
        <taxon>Streptosporangiaceae</taxon>
        <taxon>Bailinhaonella</taxon>
    </lineage>
</organism>
<dbReference type="AlphaFoldDB" id="A0A3A4B693"/>
<dbReference type="CDD" id="cd00093">
    <property type="entry name" value="HTH_XRE"/>
    <property type="match status" value="1"/>
</dbReference>
<evidence type="ECO:0000256" key="1">
    <source>
        <dbReference type="SAM" id="MobiDB-lite"/>
    </source>
</evidence>
<dbReference type="Pfam" id="PF12900">
    <property type="entry name" value="Pyridox_ox_2"/>
    <property type="match status" value="1"/>
</dbReference>
<dbReference type="Proteomes" id="UP000265768">
    <property type="component" value="Unassembled WGS sequence"/>
</dbReference>
<gene>
    <name evidence="3" type="ORF">D5H75_25000</name>
</gene>
<feature type="region of interest" description="Disordered" evidence="1">
    <location>
        <begin position="166"/>
        <end position="213"/>
    </location>
</feature>
<dbReference type="SUPFAM" id="SSF47413">
    <property type="entry name" value="lambda repressor-like DNA-binding domains"/>
    <property type="match status" value="1"/>
</dbReference>
<dbReference type="InterPro" id="IPR024747">
    <property type="entry name" value="Pyridox_Oxase-rel"/>
</dbReference>
<reference evidence="3 4" key="1">
    <citation type="submission" date="2018-09" db="EMBL/GenBank/DDBJ databases">
        <title>YIM 75507 draft genome.</title>
        <authorList>
            <person name="Tang S."/>
            <person name="Feng Y."/>
        </authorList>
    </citation>
    <scope>NUCLEOTIDE SEQUENCE [LARGE SCALE GENOMIC DNA]</scope>
    <source>
        <strain evidence="3 4">YIM 75507</strain>
    </source>
</reference>
<dbReference type="SMART" id="SM00530">
    <property type="entry name" value="HTH_XRE"/>
    <property type="match status" value="1"/>
</dbReference>
<dbReference type="EMBL" id="QZEY01000011">
    <property type="protein sequence ID" value="RJL27082.1"/>
    <property type="molecule type" value="Genomic_DNA"/>
</dbReference>
<dbReference type="Gene3D" id="2.30.110.10">
    <property type="entry name" value="Electron Transport, Fmn-binding Protein, Chain A"/>
    <property type="match status" value="1"/>
</dbReference>
<dbReference type="OrthoDB" id="7062584at2"/>
<dbReference type="Pfam" id="PF13560">
    <property type="entry name" value="HTH_31"/>
    <property type="match status" value="1"/>
</dbReference>
<name>A0A3A4B693_9ACTN</name>
<evidence type="ECO:0000259" key="2">
    <source>
        <dbReference type="PROSITE" id="PS50943"/>
    </source>
</evidence>
<proteinExistence type="predicted"/>
<feature type="compositionally biased region" description="Low complexity" evidence="1">
    <location>
        <begin position="177"/>
        <end position="187"/>
    </location>
</feature>
<dbReference type="InterPro" id="IPR012349">
    <property type="entry name" value="Split_barrel_FMN-bd"/>
</dbReference>
<feature type="domain" description="HTH cro/C1-type" evidence="2">
    <location>
        <begin position="13"/>
        <end position="67"/>
    </location>
</feature>
<accession>A0A3A4B693</accession>
<dbReference type="Gene3D" id="1.10.260.40">
    <property type="entry name" value="lambda repressor-like DNA-binding domains"/>
    <property type="match status" value="1"/>
</dbReference>
<comment type="caution">
    <text evidence="3">The sequence shown here is derived from an EMBL/GenBank/DDBJ whole genome shotgun (WGS) entry which is preliminary data.</text>
</comment>
<dbReference type="InterPro" id="IPR001387">
    <property type="entry name" value="Cro/C1-type_HTH"/>
</dbReference>
<dbReference type="GO" id="GO:0003677">
    <property type="term" value="F:DNA binding"/>
    <property type="evidence" value="ECO:0007669"/>
    <property type="project" value="InterPro"/>
</dbReference>